<dbReference type="Gramene" id="KQL27937">
    <property type="protein sequence ID" value="KQL27937"/>
    <property type="gene ID" value="SETIT_020652mg"/>
</dbReference>
<name>K3Z284_SETIT</name>
<dbReference type="Proteomes" id="UP000004995">
    <property type="component" value="Unassembled WGS sequence"/>
</dbReference>
<keyword evidence="2" id="KW-1185">Reference proteome</keyword>
<dbReference type="InParanoid" id="K3Z284"/>
<sequence>MPIHKNTVMTTTVLTPTYSHSKFKKGTKNI</sequence>
<proteinExistence type="predicted"/>
<evidence type="ECO:0000313" key="1">
    <source>
        <dbReference type="EnsemblPlants" id="KQL27937"/>
    </source>
</evidence>
<dbReference type="HOGENOM" id="CLU_3406996_0_0_1"/>
<reference evidence="2" key="1">
    <citation type="journal article" date="2012" name="Nat. Biotechnol.">
        <title>Reference genome sequence of the model plant Setaria.</title>
        <authorList>
            <person name="Bennetzen J.L."/>
            <person name="Schmutz J."/>
            <person name="Wang H."/>
            <person name="Percifield R."/>
            <person name="Hawkins J."/>
            <person name="Pontaroli A.C."/>
            <person name="Estep M."/>
            <person name="Feng L."/>
            <person name="Vaughn J.N."/>
            <person name="Grimwood J."/>
            <person name="Jenkins J."/>
            <person name="Barry K."/>
            <person name="Lindquist E."/>
            <person name="Hellsten U."/>
            <person name="Deshpande S."/>
            <person name="Wang X."/>
            <person name="Wu X."/>
            <person name="Mitros T."/>
            <person name="Triplett J."/>
            <person name="Yang X."/>
            <person name="Ye C.Y."/>
            <person name="Mauro-Herrera M."/>
            <person name="Wang L."/>
            <person name="Li P."/>
            <person name="Sharma M."/>
            <person name="Sharma R."/>
            <person name="Ronald P.C."/>
            <person name="Panaud O."/>
            <person name="Kellogg E.A."/>
            <person name="Brutnell T.P."/>
            <person name="Doust A.N."/>
            <person name="Tuskan G.A."/>
            <person name="Rokhsar D."/>
            <person name="Devos K.M."/>
        </authorList>
    </citation>
    <scope>NUCLEOTIDE SEQUENCE [LARGE SCALE GENOMIC DNA]</scope>
    <source>
        <strain evidence="2">cv. Yugu1</strain>
    </source>
</reference>
<protein>
    <submittedName>
        <fullName evidence="1">Uncharacterized protein</fullName>
    </submittedName>
</protein>
<dbReference type="EMBL" id="AGNK02000026">
    <property type="status" value="NOT_ANNOTATED_CDS"/>
    <property type="molecule type" value="Genomic_DNA"/>
</dbReference>
<reference evidence="1" key="2">
    <citation type="submission" date="2018-08" db="UniProtKB">
        <authorList>
            <consortium name="EnsemblPlants"/>
        </authorList>
    </citation>
    <scope>IDENTIFICATION</scope>
    <source>
        <strain evidence="1">Yugu1</strain>
    </source>
</reference>
<evidence type="ECO:0000313" key="2">
    <source>
        <dbReference type="Proteomes" id="UP000004995"/>
    </source>
</evidence>
<organism evidence="1 2">
    <name type="scientific">Setaria italica</name>
    <name type="common">Foxtail millet</name>
    <name type="synonym">Panicum italicum</name>
    <dbReference type="NCBI Taxonomy" id="4555"/>
    <lineage>
        <taxon>Eukaryota</taxon>
        <taxon>Viridiplantae</taxon>
        <taxon>Streptophyta</taxon>
        <taxon>Embryophyta</taxon>
        <taxon>Tracheophyta</taxon>
        <taxon>Spermatophyta</taxon>
        <taxon>Magnoliopsida</taxon>
        <taxon>Liliopsida</taxon>
        <taxon>Poales</taxon>
        <taxon>Poaceae</taxon>
        <taxon>PACMAD clade</taxon>
        <taxon>Panicoideae</taxon>
        <taxon>Panicodae</taxon>
        <taxon>Paniceae</taxon>
        <taxon>Cenchrinae</taxon>
        <taxon>Setaria</taxon>
    </lineage>
</organism>
<dbReference type="EnsemblPlants" id="KQL27937">
    <property type="protein sequence ID" value="KQL27937"/>
    <property type="gene ID" value="SETIT_020652mg"/>
</dbReference>
<accession>K3Z284</accession>
<dbReference type="AlphaFoldDB" id="K3Z284"/>